<keyword evidence="2" id="KW-1185">Reference proteome</keyword>
<evidence type="ECO:0000313" key="1">
    <source>
        <dbReference type="EMBL" id="NKZ23727.1"/>
    </source>
</evidence>
<protein>
    <submittedName>
        <fullName evidence="1">Uncharacterized protein</fullName>
    </submittedName>
</protein>
<dbReference type="AlphaFoldDB" id="A0A7X6N2X3"/>
<comment type="caution">
    <text evidence="1">The sequence shown here is derived from an EMBL/GenBank/DDBJ whole genome shotgun (WGS) entry which is preliminary data.</text>
</comment>
<proteinExistence type="predicted"/>
<sequence length="560" mass="62305">MKNFYKFKTRKTITKTVFSKSLLDAQQAGVTSMLRALATQLLATPINSKQPIELTLNVTAIDHNELPGFDEIFTHIESLAVQDSYTGGVVAQMDRWQQLPNVQALIITASNVQGPQLKKAVRRELMAGSELNIAYYQTMQPDATITELQSWVELLDHELDGQTYGGKGKLRQGVTPSTALFTPTKPGVRIVIPCVRKTFTEPQGLIATIFENFWLAILKQKLVLTIIIDGKREIFDETTLRDVLVNHRKALLQTTTGNPIHAAQYLQSYKGGIPREIKLTDQPEVQFNAYVTLDHELGAGRVGIFDGTGLKLVDYKLPNSAIQGYNIVLVANQKATQLIKELVNKQGTKLALKNVPNGKNRTVAKDFLEQLNATIIQLITSESDWQQAVPLSPAQVLEIAMEQAPTGITQQELGPYLAERQALQAHPDNQYHESFKINLMLGGRYSNQFAWDKIGINAWTQGDAPCISQIPSVDLGAHFPINEVVTLYTPEGTKLMAQLTGTGMQARLEFIEGNIYDYVRRSLKLAPATVITLIDLKRFGTQALSFERLDARNYALQFGK</sequence>
<name>A0A7X6N2X3_9LACO</name>
<dbReference type="Proteomes" id="UP000549765">
    <property type="component" value="Unassembled WGS sequence"/>
</dbReference>
<organism evidence="1 2">
    <name type="scientific">Periweissella fabalis</name>
    <dbReference type="NCBI Taxonomy" id="1070421"/>
    <lineage>
        <taxon>Bacteria</taxon>
        <taxon>Bacillati</taxon>
        <taxon>Bacillota</taxon>
        <taxon>Bacilli</taxon>
        <taxon>Lactobacillales</taxon>
        <taxon>Lactobacillaceae</taxon>
        <taxon>Periweissella</taxon>
    </lineage>
</organism>
<reference evidence="1 2" key="1">
    <citation type="submission" date="2020-04" db="EMBL/GenBank/DDBJ databases">
        <title>MicrobeNet Type strains.</title>
        <authorList>
            <person name="Nicholson A.C."/>
        </authorList>
    </citation>
    <scope>NUCLEOTIDE SEQUENCE [LARGE SCALE GENOMIC DNA]</scope>
    <source>
        <strain evidence="1 2">CCUG 61472</strain>
    </source>
</reference>
<evidence type="ECO:0000313" key="2">
    <source>
        <dbReference type="Proteomes" id="UP000549765"/>
    </source>
</evidence>
<dbReference type="RefSeq" id="WP_168721511.1">
    <property type="nucleotide sequence ID" value="NZ_JAAXPN010000001.1"/>
</dbReference>
<gene>
    <name evidence="1" type="ORF">HF964_02740</name>
</gene>
<dbReference type="EMBL" id="JAAXPN010000001">
    <property type="protein sequence ID" value="NKZ23727.1"/>
    <property type="molecule type" value="Genomic_DNA"/>
</dbReference>
<accession>A0A7X6N2X3</accession>